<dbReference type="AlphaFoldDB" id="A0A852UV67"/>
<name>A0A852UV67_9ACTN</name>
<reference evidence="2 3" key="1">
    <citation type="submission" date="2020-07" db="EMBL/GenBank/DDBJ databases">
        <title>Sequencing the genomes of 1000 actinobacteria strains.</title>
        <authorList>
            <person name="Klenk H.-P."/>
        </authorList>
    </citation>
    <scope>NUCLEOTIDE SEQUENCE [LARGE SCALE GENOMIC DNA]</scope>
    <source>
        <strain evidence="2 3">DSM 45763</strain>
    </source>
</reference>
<keyword evidence="1" id="KW-0812">Transmembrane</keyword>
<keyword evidence="1" id="KW-1133">Transmembrane helix</keyword>
<dbReference type="RefSeq" id="WP_179818785.1">
    <property type="nucleotide sequence ID" value="NZ_JACCCO010000001.1"/>
</dbReference>
<evidence type="ECO:0000313" key="2">
    <source>
        <dbReference type="EMBL" id="NYF39133.1"/>
    </source>
</evidence>
<sequence length="153" mass="15335">MRKLYVALAGLLLASVVVQFYFAAVGAFDRPMEEGSFALHDTFGMMVIPVLSLLATVAAALAKAPGRLIGLTLLPLGLVVVQALIVVLGRALNDDTGYTTTASLAVLGLHAINGLAVMGSAGLVLRRARALAAAPAGAASGGTAPGEPAARAS</sequence>
<evidence type="ECO:0000313" key="3">
    <source>
        <dbReference type="Proteomes" id="UP000576393"/>
    </source>
</evidence>
<organism evidence="2 3">
    <name type="scientific">Streptosporangium sandarakinum</name>
    <dbReference type="NCBI Taxonomy" id="1260955"/>
    <lineage>
        <taxon>Bacteria</taxon>
        <taxon>Bacillati</taxon>
        <taxon>Actinomycetota</taxon>
        <taxon>Actinomycetes</taxon>
        <taxon>Streptosporangiales</taxon>
        <taxon>Streptosporangiaceae</taxon>
        <taxon>Streptosporangium</taxon>
    </lineage>
</organism>
<comment type="caution">
    <text evidence="2">The sequence shown here is derived from an EMBL/GenBank/DDBJ whole genome shotgun (WGS) entry which is preliminary data.</text>
</comment>
<dbReference type="Proteomes" id="UP000576393">
    <property type="component" value="Unassembled WGS sequence"/>
</dbReference>
<feature type="transmembrane region" description="Helical" evidence="1">
    <location>
        <begin position="68"/>
        <end position="92"/>
    </location>
</feature>
<dbReference type="InterPro" id="IPR046192">
    <property type="entry name" value="DUF6220"/>
</dbReference>
<proteinExistence type="predicted"/>
<feature type="transmembrane region" description="Helical" evidence="1">
    <location>
        <begin position="104"/>
        <end position="125"/>
    </location>
</feature>
<keyword evidence="3" id="KW-1185">Reference proteome</keyword>
<dbReference type="Pfam" id="PF19728">
    <property type="entry name" value="DUF6220"/>
    <property type="match status" value="1"/>
</dbReference>
<keyword evidence="1" id="KW-0472">Membrane</keyword>
<dbReference type="EMBL" id="JACCCO010000001">
    <property type="protein sequence ID" value="NYF39133.1"/>
    <property type="molecule type" value="Genomic_DNA"/>
</dbReference>
<feature type="transmembrane region" description="Helical" evidence="1">
    <location>
        <begin position="43"/>
        <end position="61"/>
    </location>
</feature>
<gene>
    <name evidence="2" type="ORF">HDA43_001292</name>
</gene>
<protein>
    <submittedName>
        <fullName evidence="2">Uncharacterized protein</fullName>
    </submittedName>
</protein>
<accession>A0A852UV67</accession>
<evidence type="ECO:0000256" key="1">
    <source>
        <dbReference type="SAM" id="Phobius"/>
    </source>
</evidence>